<reference evidence="1" key="1">
    <citation type="journal article" date="2014" name="Front. Microbiol.">
        <title>High frequency of phylogenetically diverse reductive dehalogenase-homologous genes in deep subseafloor sedimentary metagenomes.</title>
        <authorList>
            <person name="Kawai M."/>
            <person name="Futagami T."/>
            <person name="Toyoda A."/>
            <person name="Takaki Y."/>
            <person name="Nishi S."/>
            <person name="Hori S."/>
            <person name="Arai W."/>
            <person name="Tsubouchi T."/>
            <person name="Morono Y."/>
            <person name="Uchiyama I."/>
            <person name="Ito T."/>
            <person name="Fujiyama A."/>
            <person name="Inagaki F."/>
            <person name="Takami H."/>
        </authorList>
    </citation>
    <scope>NUCLEOTIDE SEQUENCE</scope>
    <source>
        <strain evidence="1">Expedition CK06-06</strain>
    </source>
</reference>
<dbReference type="AlphaFoldDB" id="X1LU99"/>
<gene>
    <name evidence="1" type="ORF">S06H3_07277</name>
</gene>
<evidence type="ECO:0000313" key="1">
    <source>
        <dbReference type="EMBL" id="GAH97713.1"/>
    </source>
</evidence>
<accession>X1LU99</accession>
<sequence length="92" mass="9931">MTSWAKTIGTSVDIRTLQADPNRSSFAVFNKHATATVYIKEGSEVSVDNGIPVYAKGNLSLSFEEDGATVEEAWSMISDTITTPIVIFEGSK</sequence>
<proteinExistence type="predicted"/>
<dbReference type="EMBL" id="BARV01002931">
    <property type="protein sequence ID" value="GAH97713.1"/>
    <property type="molecule type" value="Genomic_DNA"/>
</dbReference>
<name>X1LU99_9ZZZZ</name>
<organism evidence="1">
    <name type="scientific">marine sediment metagenome</name>
    <dbReference type="NCBI Taxonomy" id="412755"/>
    <lineage>
        <taxon>unclassified sequences</taxon>
        <taxon>metagenomes</taxon>
        <taxon>ecological metagenomes</taxon>
    </lineage>
</organism>
<protein>
    <submittedName>
        <fullName evidence="1">Uncharacterized protein</fullName>
    </submittedName>
</protein>
<comment type="caution">
    <text evidence="1">The sequence shown here is derived from an EMBL/GenBank/DDBJ whole genome shotgun (WGS) entry which is preliminary data.</text>
</comment>